<dbReference type="PANTHER" id="PTHR46206">
    <property type="entry name" value="CYTOCHROME P450"/>
    <property type="match status" value="1"/>
</dbReference>
<dbReference type="Proteomes" id="UP000186955">
    <property type="component" value="Unassembled WGS sequence"/>
</dbReference>
<comment type="cofactor">
    <cofactor evidence="1">
        <name>heme</name>
        <dbReference type="ChEBI" id="CHEBI:30413"/>
    </cofactor>
</comment>
<accession>A0A1Q5SSB7</accession>
<dbReference type="GO" id="GO:0020037">
    <property type="term" value="F:heme binding"/>
    <property type="evidence" value="ECO:0007669"/>
    <property type="project" value="InterPro"/>
</dbReference>
<dbReference type="SUPFAM" id="SSF48264">
    <property type="entry name" value="Cytochrome P450"/>
    <property type="match status" value="1"/>
</dbReference>
<evidence type="ECO:0000256" key="1">
    <source>
        <dbReference type="ARBA" id="ARBA00001971"/>
    </source>
</evidence>
<reference evidence="7 8" key="1">
    <citation type="submission" date="2016-10" db="EMBL/GenBank/DDBJ databases">
        <title>Genome sequence of the ascomycete fungus Penicillium subrubescens.</title>
        <authorList>
            <person name="De Vries R.P."/>
            <person name="Peng M."/>
            <person name="Dilokpimol A."/>
            <person name="Hilden K."/>
            <person name="Makela M.R."/>
            <person name="Grigoriev I."/>
            <person name="Riley R."/>
            <person name="Granchi Z."/>
        </authorList>
    </citation>
    <scope>NUCLEOTIDE SEQUENCE [LARGE SCALE GENOMIC DNA]</scope>
    <source>
        <strain evidence="7 8">CBS 132785</strain>
    </source>
</reference>
<keyword evidence="6" id="KW-0472">Membrane</keyword>
<keyword evidence="3" id="KW-0479">Metal-binding</keyword>
<evidence type="ECO:0000313" key="8">
    <source>
        <dbReference type="Proteomes" id="UP000186955"/>
    </source>
</evidence>
<name>A0A1Q5SSB7_9EURO</name>
<dbReference type="InterPro" id="IPR001128">
    <property type="entry name" value="Cyt_P450"/>
</dbReference>
<dbReference type="AlphaFoldDB" id="A0A1Q5SSB7"/>
<keyword evidence="8" id="KW-1185">Reference proteome</keyword>
<dbReference type="GO" id="GO:0005506">
    <property type="term" value="F:iron ion binding"/>
    <property type="evidence" value="ECO:0007669"/>
    <property type="project" value="InterPro"/>
</dbReference>
<comment type="similarity">
    <text evidence="2">Belongs to the cytochrome P450 family.</text>
</comment>
<dbReference type="Gene3D" id="1.10.630.10">
    <property type="entry name" value="Cytochrome P450"/>
    <property type="match status" value="1"/>
</dbReference>
<keyword evidence="5" id="KW-0408">Iron</keyword>
<evidence type="ECO:0000256" key="3">
    <source>
        <dbReference type="ARBA" id="ARBA00022723"/>
    </source>
</evidence>
<keyword evidence="6" id="KW-0812">Transmembrane</keyword>
<dbReference type="InterPro" id="IPR036396">
    <property type="entry name" value="Cyt_P450_sf"/>
</dbReference>
<organism evidence="7 8">
    <name type="scientific">Penicillium subrubescens</name>
    <dbReference type="NCBI Taxonomy" id="1316194"/>
    <lineage>
        <taxon>Eukaryota</taxon>
        <taxon>Fungi</taxon>
        <taxon>Dikarya</taxon>
        <taxon>Ascomycota</taxon>
        <taxon>Pezizomycotina</taxon>
        <taxon>Eurotiomycetes</taxon>
        <taxon>Eurotiomycetidae</taxon>
        <taxon>Eurotiales</taxon>
        <taxon>Aspergillaceae</taxon>
        <taxon>Penicillium</taxon>
    </lineage>
</organism>
<evidence type="ECO:0000256" key="5">
    <source>
        <dbReference type="ARBA" id="ARBA00023004"/>
    </source>
</evidence>
<comment type="caution">
    <text evidence="7">The sequence shown here is derived from an EMBL/GenBank/DDBJ whole genome shotgun (WGS) entry which is preliminary data.</text>
</comment>
<dbReference type="GO" id="GO:0043386">
    <property type="term" value="P:mycotoxin biosynthetic process"/>
    <property type="evidence" value="ECO:0007669"/>
    <property type="project" value="UniProtKB-ARBA"/>
</dbReference>
<evidence type="ECO:0000313" key="7">
    <source>
        <dbReference type="EMBL" id="OKO90884.1"/>
    </source>
</evidence>
<feature type="transmembrane region" description="Helical" evidence="6">
    <location>
        <begin position="13"/>
        <end position="36"/>
    </location>
</feature>
<dbReference type="STRING" id="1316194.A0A1Q5SSB7"/>
<keyword evidence="4" id="KW-0560">Oxidoreductase</keyword>
<evidence type="ECO:0008006" key="9">
    <source>
        <dbReference type="Google" id="ProtNLM"/>
    </source>
</evidence>
<dbReference type="GO" id="GO:0004497">
    <property type="term" value="F:monooxygenase activity"/>
    <property type="evidence" value="ECO:0007669"/>
    <property type="project" value="InterPro"/>
</dbReference>
<dbReference type="EMBL" id="MNBE01000756">
    <property type="protein sequence ID" value="OKO90884.1"/>
    <property type="molecule type" value="Genomic_DNA"/>
</dbReference>
<protein>
    <recommendedName>
        <fullName evidence="9">Ent-kaurene oxidase</fullName>
    </recommendedName>
</protein>
<dbReference type="GO" id="GO:0016705">
    <property type="term" value="F:oxidoreductase activity, acting on paired donors, with incorporation or reduction of molecular oxygen"/>
    <property type="evidence" value="ECO:0007669"/>
    <property type="project" value="InterPro"/>
</dbReference>
<evidence type="ECO:0000256" key="2">
    <source>
        <dbReference type="ARBA" id="ARBA00010617"/>
    </source>
</evidence>
<evidence type="ECO:0000256" key="6">
    <source>
        <dbReference type="SAM" id="Phobius"/>
    </source>
</evidence>
<proteinExistence type="inferred from homology"/>
<evidence type="ECO:0000256" key="4">
    <source>
        <dbReference type="ARBA" id="ARBA00023002"/>
    </source>
</evidence>
<dbReference type="Pfam" id="PF00067">
    <property type="entry name" value="p450"/>
    <property type="match status" value="1"/>
</dbReference>
<keyword evidence="6" id="KW-1133">Transmembrane helix</keyword>
<sequence>MHFNWLSSLDFKLTATAVVLILPGTLALVIAVALIARSRYLANNGVPFVAGKSPLSVLYQHCRFVVNGPALIQAGYDRFSDGLFEIPRAFHFGQVILCKPELIEELQNTRSVVASPEPWIDQLLQISHLMPGYFPRGGGWPAIAKTTSGLIRGTAHKQLDRYFGGFIGRLTTLGTRWDMHASRKVLLKHFDALAAEYRNEMNGGALADDHEIESGQVGKPVEIFQWLYESSILRQKGATLRSWGLYGALSELAQRSEYISPLREEIEAILANGEATGASCDQMILLDSFLKECQRVHPPAAGFSI</sequence>
<gene>
    <name evidence="7" type="ORF">PENSUB_13185</name>
</gene>